<evidence type="ECO:0000313" key="1">
    <source>
        <dbReference type="EMBL" id="EOS10431.1"/>
    </source>
</evidence>
<name>R9I2S4_BACUN</name>
<accession>R9I2S4</accession>
<dbReference type="EMBL" id="ASSO01000004">
    <property type="protein sequence ID" value="EOS10431.1"/>
    <property type="molecule type" value="Genomic_DNA"/>
</dbReference>
<proteinExistence type="predicted"/>
<dbReference type="AlphaFoldDB" id="R9I2S4"/>
<organism evidence="1 2">
    <name type="scientific">Bacteroides uniformis dnLKV2</name>
    <dbReference type="NCBI Taxonomy" id="1235787"/>
    <lineage>
        <taxon>Bacteria</taxon>
        <taxon>Pseudomonadati</taxon>
        <taxon>Bacteroidota</taxon>
        <taxon>Bacteroidia</taxon>
        <taxon>Bacteroidales</taxon>
        <taxon>Bacteroidaceae</taxon>
        <taxon>Bacteroides</taxon>
    </lineage>
</organism>
<reference evidence="1 2" key="1">
    <citation type="submission" date="2013-04" db="EMBL/GenBank/DDBJ databases">
        <title>The Genome Sequence of Bacteroides uniformis dnLKV2.</title>
        <authorList>
            <consortium name="The Broad Institute Genomics Platform"/>
            <consortium name="The Broad Institute Genome Sequencing Center for Infectious Disease"/>
            <person name="Earl A."/>
            <person name="Xavier R."/>
            <person name="Kuhn K."/>
            <person name="Stappenbeck T."/>
            <person name="Walker B."/>
            <person name="Young S."/>
            <person name="Zeng Q."/>
            <person name="Gargeya S."/>
            <person name="Fitzgerald M."/>
            <person name="Haas B."/>
            <person name="Abouelleil A."/>
            <person name="Allen A.W."/>
            <person name="Alvarado L."/>
            <person name="Arachchi H.M."/>
            <person name="Berlin A.M."/>
            <person name="Chapman S.B."/>
            <person name="Gainer-Dewar J."/>
            <person name="Goldberg J."/>
            <person name="Griggs A."/>
            <person name="Gujja S."/>
            <person name="Hansen M."/>
            <person name="Howarth C."/>
            <person name="Imamovic A."/>
            <person name="Ireland A."/>
            <person name="Larimer J."/>
            <person name="McCowan C."/>
            <person name="Murphy C."/>
            <person name="Pearson M."/>
            <person name="Poon T.W."/>
            <person name="Priest M."/>
            <person name="Roberts A."/>
            <person name="Saif S."/>
            <person name="Shea T."/>
            <person name="Sisk P."/>
            <person name="Sykes S."/>
            <person name="Wortman J."/>
            <person name="Nusbaum C."/>
            <person name="Birren B."/>
        </authorList>
    </citation>
    <scope>NUCLEOTIDE SEQUENCE [LARGE SCALE GENOMIC DNA]</scope>
    <source>
        <strain evidence="2">dnLKV2</strain>
    </source>
</reference>
<gene>
    <name evidence="1" type="ORF">C801_00371</name>
</gene>
<dbReference type="HOGENOM" id="CLU_2785472_0_0_10"/>
<protein>
    <submittedName>
        <fullName evidence="1">Uncharacterized protein</fullName>
    </submittedName>
</protein>
<evidence type="ECO:0000313" key="2">
    <source>
        <dbReference type="Proteomes" id="UP000014212"/>
    </source>
</evidence>
<sequence length="68" mass="7924">MQITCFLQYCILNFCLLRIIRAHNQFLSKRIKLLMSSHRDCYCNFKNGSVFPLVDSGNFPSHFSTAFS</sequence>
<comment type="caution">
    <text evidence="1">The sequence shown here is derived from an EMBL/GenBank/DDBJ whole genome shotgun (WGS) entry which is preliminary data.</text>
</comment>
<dbReference type="Proteomes" id="UP000014212">
    <property type="component" value="Unassembled WGS sequence"/>
</dbReference>